<sequence>MTDKTKELGKLRQCPEEERPGSKGCFKARPSTRSCCVWVVLLRVAVGLPLPPPHRASILEMRRDHEEQLQRLKLLKDREVNAATSATSHTRIIHQMEKFSSSLQELSSRMEASHLTTSQERELGIWQRDEQLRALQERLGQQQRDMEEERSWQQEVIGKMEARLSEQSRLLEQALSVAHLSTQGPPSQAPTTPCLLLTTASPSATLAALHSLTPQPSAALRAVPLPKPSRDLRVGLAPAGSSSWAESCRLGFGSASQAPLILCCFGKDESVA</sequence>
<dbReference type="EMBL" id="JASSZA010000005">
    <property type="protein sequence ID" value="KAK2112081.1"/>
    <property type="molecule type" value="Genomic_DNA"/>
</dbReference>
<reference evidence="3 4" key="1">
    <citation type="submission" date="2023-05" db="EMBL/GenBank/DDBJ databases">
        <title>B98-5 Cell Line De Novo Hybrid Assembly: An Optical Mapping Approach.</title>
        <authorList>
            <person name="Kananen K."/>
            <person name="Auerbach J.A."/>
            <person name="Kautto E."/>
            <person name="Blachly J.S."/>
        </authorList>
    </citation>
    <scope>NUCLEOTIDE SEQUENCE [LARGE SCALE GENOMIC DNA]</scope>
    <source>
        <strain evidence="3">B95-8</strain>
        <tissue evidence="3">Cell line</tissue>
    </source>
</reference>
<evidence type="ECO:0000313" key="4">
    <source>
        <dbReference type="Proteomes" id="UP001266305"/>
    </source>
</evidence>
<name>A0ABQ9VRT8_SAGOE</name>
<dbReference type="PANTHER" id="PTHR33689:SF1">
    <property type="entry name" value="FAS-BINDING FACTOR 1"/>
    <property type="match status" value="1"/>
</dbReference>
<feature type="region of interest" description="Disordered" evidence="1">
    <location>
        <begin position="1"/>
        <end position="29"/>
    </location>
</feature>
<gene>
    <name evidence="3" type="ORF">P7K49_011828</name>
</gene>
<evidence type="ECO:0000259" key="2">
    <source>
        <dbReference type="Pfam" id="PF21007"/>
    </source>
</evidence>
<feature type="compositionally biased region" description="Basic and acidic residues" evidence="1">
    <location>
        <begin position="1"/>
        <end position="21"/>
    </location>
</feature>
<protein>
    <recommendedName>
        <fullName evidence="2">Fas-binding factor 1 C-terminal domain-containing protein</fullName>
    </recommendedName>
</protein>
<dbReference type="Proteomes" id="UP001266305">
    <property type="component" value="Unassembled WGS sequence"/>
</dbReference>
<dbReference type="InterPro" id="IPR033561">
    <property type="entry name" value="FBF1"/>
</dbReference>
<dbReference type="PANTHER" id="PTHR33689">
    <property type="entry name" value="FAS-BINDING FACTOR 1"/>
    <property type="match status" value="1"/>
</dbReference>
<accession>A0ABQ9VRT8</accession>
<keyword evidence="4" id="KW-1185">Reference proteome</keyword>
<proteinExistence type="predicted"/>
<feature type="domain" description="Fas-binding factor 1 C-terminal" evidence="2">
    <location>
        <begin position="54"/>
        <end position="173"/>
    </location>
</feature>
<evidence type="ECO:0000313" key="3">
    <source>
        <dbReference type="EMBL" id="KAK2112081.1"/>
    </source>
</evidence>
<organism evidence="3 4">
    <name type="scientific">Saguinus oedipus</name>
    <name type="common">Cotton-top tamarin</name>
    <name type="synonym">Oedipomidas oedipus</name>
    <dbReference type="NCBI Taxonomy" id="9490"/>
    <lineage>
        <taxon>Eukaryota</taxon>
        <taxon>Metazoa</taxon>
        <taxon>Chordata</taxon>
        <taxon>Craniata</taxon>
        <taxon>Vertebrata</taxon>
        <taxon>Euteleostomi</taxon>
        <taxon>Mammalia</taxon>
        <taxon>Eutheria</taxon>
        <taxon>Euarchontoglires</taxon>
        <taxon>Primates</taxon>
        <taxon>Haplorrhini</taxon>
        <taxon>Platyrrhini</taxon>
        <taxon>Cebidae</taxon>
        <taxon>Callitrichinae</taxon>
        <taxon>Saguinus</taxon>
    </lineage>
</organism>
<comment type="caution">
    <text evidence="3">The sequence shown here is derived from an EMBL/GenBank/DDBJ whole genome shotgun (WGS) entry which is preliminary data.</text>
</comment>
<dbReference type="Pfam" id="PF21007">
    <property type="entry name" value="FBF1"/>
    <property type="match status" value="1"/>
</dbReference>
<evidence type="ECO:0000256" key="1">
    <source>
        <dbReference type="SAM" id="MobiDB-lite"/>
    </source>
</evidence>
<dbReference type="InterPro" id="IPR049390">
    <property type="entry name" value="FBF1_C"/>
</dbReference>